<proteinExistence type="predicted"/>
<reference evidence="1 2" key="1">
    <citation type="journal article" date="2020" name="Biotechnol. Biofuels">
        <title>New insights from the biogas microbiome by comprehensive genome-resolved metagenomics of nearly 1600 species originating from multiple anaerobic digesters.</title>
        <authorList>
            <person name="Campanaro S."/>
            <person name="Treu L."/>
            <person name="Rodriguez-R L.M."/>
            <person name="Kovalovszki A."/>
            <person name="Ziels R.M."/>
            <person name="Maus I."/>
            <person name="Zhu X."/>
            <person name="Kougias P.G."/>
            <person name="Basile A."/>
            <person name="Luo G."/>
            <person name="Schluter A."/>
            <person name="Konstantinidis K.T."/>
            <person name="Angelidaki I."/>
        </authorList>
    </citation>
    <scope>NUCLEOTIDE SEQUENCE [LARGE SCALE GENOMIC DNA]</scope>
    <source>
        <strain evidence="1">AS05jafATM_4</strain>
    </source>
</reference>
<name>A0A7C6Z5R0_9FIRM</name>
<dbReference type="Gene3D" id="3.40.1440.10">
    <property type="entry name" value="GIY-YIG endonuclease"/>
    <property type="match status" value="1"/>
</dbReference>
<dbReference type="InterPro" id="IPR035901">
    <property type="entry name" value="GIY-YIG_endonuc_sf"/>
</dbReference>
<dbReference type="EMBL" id="DUTF01000311">
    <property type="protein sequence ID" value="HHY27889.1"/>
    <property type="molecule type" value="Genomic_DNA"/>
</dbReference>
<evidence type="ECO:0000313" key="1">
    <source>
        <dbReference type="EMBL" id="HHY27889.1"/>
    </source>
</evidence>
<dbReference type="AlphaFoldDB" id="A0A7C6Z5R0"/>
<sequence length="117" mass="14079">MMDRKKELKEQYKQTRSDMGIVGIRSKKEAWYYIEGTQNLRATLNGIRFKLETGFFPCRELLKKWKEQGEEHFTFEVLEQLEYDKDETKIDYTDDLALLLMEWEEKLVGQGFTVVKR</sequence>
<evidence type="ECO:0000313" key="2">
    <source>
        <dbReference type="Proteomes" id="UP000553059"/>
    </source>
</evidence>
<gene>
    <name evidence="1" type="ORF">GX523_14325</name>
</gene>
<dbReference type="Proteomes" id="UP000553059">
    <property type="component" value="Unassembled WGS sequence"/>
</dbReference>
<comment type="caution">
    <text evidence="1">The sequence shown here is derived from an EMBL/GenBank/DDBJ whole genome shotgun (WGS) entry which is preliminary data.</text>
</comment>
<protein>
    <submittedName>
        <fullName evidence="1">GIY-YIG nuclease family protein</fullName>
    </submittedName>
</protein>
<organism evidence="1 2">
    <name type="scientific">Desulfitobacterium dehalogenans</name>
    <dbReference type="NCBI Taxonomy" id="36854"/>
    <lineage>
        <taxon>Bacteria</taxon>
        <taxon>Bacillati</taxon>
        <taxon>Bacillota</taxon>
        <taxon>Clostridia</taxon>
        <taxon>Eubacteriales</taxon>
        <taxon>Desulfitobacteriaceae</taxon>
        <taxon>Desulfitobacterium</taxon>
    </lineage>
</organism>
<accession>A0A7C6Z5R0</accession>
<dbReference type="CDD" id="cd10451">
    <property type="entry name" value="GIY-YIG_LuxR_like"/>
    <property type="match status" value="1"/>
</dbReference>